<proteinExistence type="predicted"/>
<dbReference type="AlphaFoldDB" id="A0A1Y2AKT0"/>
<evidence type="ECO:0000256" key="1">
    <source>
        <dbReference type="SAM" id="MobiDB-lite"/>
    </source>
</evidence>
<feature type="region of interest" description="Disordered" evidence="1">
    <location>
        <begin position="89"/>
        <end position="133"/>
    </location>
</feature>
<keyword evidence="2" id="KW-0812">Transmembrane</keyword>
<comment type="caution">
    <text evidence="3">The sequence shown here is derived from an EMBL/GenBank/DDBJ whole genome shotgun (WGS) entry which is preliminary data.</text>
</comment>
<evidence type="ECO:0000313" key="4">
    <source>
        <dbReference type="Proteomes" id="UP000193920"/>
    </source>
</evidence>
<keyword evidence="2" id="KW-1133">Transmembrane helix</keyword>
<reference evidence="3 4" key="1">
    <citation type="submission" date="2016-08" db="EMBL/GenBank/DDBJ databases">
        <title>A Parts List for Fungal Cellulosomes Revealed by Comparative Genomics.</title>
        <authorList>
            <consortium name="DOE Joint Genome Institute"/>
            <person name="Haitjema C.H."/>
            <person name="Gilmore S.P."/>
            <person name="Henske J.K."/>
            <person name="Solomon K.V."/>
            <person name="De Groot R."/>
            <person name="Kuo A."/>
            <person name="Mondo S.J."/>
            <person name="Salamov A.A."/>
            <person name="Labutti K."/>
            <person name="Zhao Z."/>
            <person name="Chiniquy J."/>
            <person name="Barry K."/>
            <person name="Brewer H.M."/>
            <person name="Purvine S.O."/>
            <person name="Wright A.T."/>
            <person name="Boxma B."/>
            <person name="Van Alen T."/>
            <person name="Hackstein J.H."/>
            <person name="Baker S.E."/>
            <person name="Grigoriev I.V."/>
            <person name="O'Malley M.A."/>
        </authorList>
    </citation>
    <scope>NUCLEOTIDE SEQUENCE [LARGE SCALE GENOMIC DNA]</scope>
    <source>
        <strain evidence="3 4">G1</strain>
    </source>
</reference>
<evidence type="ECO:0000256" key="2">
    <source>
        <dbReference type="SAM" id="Phobius"/>
    </source>
</evidence>
<organism evidence="3 4">
    <name type="scientific">Neocallimastix californiae</name>
    <dbReference type="NCBI Taxonomy" id="1754190"/>
    <lineage>
        <taxon>Eukaryota</taxon>
        <taxon>Fungi</taxon>
        <taxon>Fungi incertae sedis</taxon>
        <taxon>Chytridiomycota</taxon>
        <taxon>Chytridiomycota incertae sedis</taxon>
        <taxon>Neocallimastigomycetes</taxon>
        <taxon>Neocallimastigales</taxon>
        <taxon>Neocallimastigaceae</taxon>
        <taxon>Neocallimastix</taxon>
    </lineage>
</organism>
<gene>
    <name evidence="3" type="ORF">LY90DRAFT_515164</name>
</gene>
<name>A0A1Y2AKT0_9FUNG</name>
<evidence type="ECO:0000313" key="3">
    <source>
        <dbReference type="EMBL" id="ORY23169.1"/>
    </source>
</evidence>
<feature type="transmembrane region" description="Helical" evidence="2">
    <location>
        <begin position="6"/>
        <end position="33"/>
    </location>
</feature>
<keyword evidence="4" id="KW-1185">Reference proteome</keyword>
<keyword evidence="2" id="KW-0472">Membrane</keyword>
<protein>
    <submittedName>
        <fullName evidence="3">Uncharacterized protein</fullName>
    </submittedName>
</protein>
<accession>A0A1Y2AKT0</accession>
<dbReference type="EMBL" id="MCOG01000237">
    <property type="protein sequence ID" value="ORY23169.1"/>
    <property type="molecule type" value="Genomic_DNA"/>
</dbReference>
<sequence>MATAGVYFIPGIGEVAIAVTGVITIAGAIITAVKTVENIRDYLSDEERKNIAILQAKIPERIRLPNGNVDLGKFTIEVKGKKAFKEKGGYTIEKDNSGHGGHHNDDGGKEWKLKDKKGERVASLDKNGKVVSK</sequence>
<dbReference type="Proteomes" id="UP000193920">
    <property type="component" value="Unassembled WGS sequence"/>
</dbReference>